<feature type="compositionally biased region" description="Polar residues" evidence="2">
    <location>
        <begin position="195"/>
        <end position="208"/>
    </location>
</feature>
<evidence type="ECO:0000313" key="4">
    <source>
        <dbReference type="EMBL" id="GHD33118.1"/>
    </source>
</evidence>
<gene>
    <name evidence="4" type="primary">terA</name>
    <name evidence="4" type="ORF">GCM10016272_16720</name>
</gene>
<keyword evidence="1" id="KW-0778">Tellurium resistance</keyword>
<name>A0ABQ3GTR9_9GAMM</name>
<feature type="region of interest" description="Disordered" evidence="2">
    <location>
        <begin position="171"/>
        <end position="226"/>
    </location>
</feature>
<sequence length="434" mass="47392">MSQNEPQKLIAGANAPLPTDNISIRILSQNAIDCAAYRLTTDGKVRGDGDMIFYGQTRSDDGNVSFRGHDSDGFFDINLAAQPANIDKIALAFSSAQALAQIGDVDIQVLQGSQVLMTCQLSSAGRNEKAIILAECYRRQGSWKFRFIAQGFEGGLKPLSEHFGVEIADEAPAQSSSQNSNQAQNQNQSQGQSQPINTQRPINTQKAGSASQASTPPPIPASPAINLSKITLTKNQSSINLKKRDDFGKISVNLNWNQRPDMDKQAPKKGLLGDLFKQHKAGGIDLDVGAMIHLKNGEKTLIQALGNRFGSLQSAPYVCLRADDRTGQVSGGEWLDINGQQWSQIEEVFIFAFIYEGAPNWAKTDGVVTIHVPDQSPIETRLTEGTGNLPMCAIARLVNQQGSINVERINQYFKGHQEMDKAFNWGFSWKRGSK</sequence>
<dbReference type="InterPro" id="IPR051324">
    <property type="entry name" value="Stress/Tellurium_Resist"/>
</dbReference>
<comment type="caution">
    <text evidence="4">The sequence shown here is derived from an EMBL/GenBank/DDBJ whole genome shotgun (WGS) entry which is preliminary data.</text>
</comment>
<dbReference type="InterPro" id="IPR003325">
    <property type="entry name" value="TerD"/>
</dbReference>
<dbReference type="Proteomes" id="UP000610203">
    <property type="component" value="Unassembled WGS sequence"/>
</dbReference>
<protein>
    <submittedName>
        <fullName evidence="4">Tellurite resistance protein</fullName>
    </submittedName>
</protein>
<evidence type="ECO:0000259" key="3">
    <source>
        <dbReference type="Pfam" id="PF02342"/>
    </source>
</evidence>
<evidence type="ECO:0000256" key="1">
    <source>
        <dbReference type="ARBA" id="ARBA00022686"/>
    </source>
</evidence>
<keyword evidence="5" id="KW-1185">Reference proteome</keyword>
<dbReference type="RefSeq" id="WP_189584487.1">
    <property type="nucleotide sequence ID" value="NZ_BMZR01000003.1"/>
</dbReference>
<dbReference type="PANTHER" id="PTHR32097:SF3">
    <property type="entry name" value="TELLURITE RESISTANCE PROTEIN"/>
    <property type="match status" value="1"/>
</dbReference>
<proteinExistence type="predicted"/>
<feature type="domain" description="TerD" evidence="3">
    <location>
        <begin position="31"/>
        <end position="163"/>
    </location>
</feature>
<organism evidence="4 5">
    <name type="scientific">Psychrobacter glaciei</name>
    <dbReference type="NCBI Taxonomy" id="619771"/>
    <lineage>
        <taxon>Bacteria</taxon>
        <taxon>Pseudomonadati</taxon>
        <taxon>Pseudomonadota</taxon>
        <taxon>Gammaproteobacteria</taxon>
        <taxon>Moraxellales</taxon>
        <taxon>Moraxellaceae</taxon>
        <taxon>Psychrobacter</taxon>
    </lineage>
</organism>
<accession>A0ABQ3GTR9</accession>
<dbReference type="Pfam" id="PF02342">
    <property type="entry name" value="TerD"/>
    <property type="match status" value="1"/>
</dbReference>
<feature type="compositionally biased region" description="Low complexity" evidence="2">
    <location>
        <begin position="174"/>
        <end position="194"/>
    </location>
</feature>
<dbReference type="Gene3D" id="2.60.60.30">
    <property type="entry name" value="sav2460 like domains"/>
    <property type="match status" value="2"/>
</dbReference>
<dbReference type="EMBL" id="BMZR01000003">
    <property type="protein sequence ID" value="GHD33118.1"/>
    <property type="molecule type" value="Genomic_DNA"/>
</dbReference>
<reference evidence="5" key="1">
    <citation type="journal article" date="2019" name="Int. J. Syst. Evol. Microbiol.">
        <title>The Global Catalogue of Microorganisms (GCM) 10K type strain sequencing project: providing services to taxonomists for standard genome sequencing and annotation.</title>
        <authorList>
            <consortium name="The Broad Institute Genomics Platform"/>
            <consortium name="The Broad Institute Genome Sequencing Center for Infectious Disease"/>
            <person name="Wu L."/>
            <person name="Ma J."/>
        </authorList>
    </citation>
    <scope>NUCLEOTIDE SEQUENCE [LARGE SCALE GENOMIC DNA]</scope>
    <source>
        <strain evidence="5">KCTC 42280</strain>
    </source>
</reference>
<evidence type="ECO:0000256" key="2">
    <source>
        <dbReference type="SAM" id="MobiDB-lite"/>
    </source>
</evidence>
<evidence type="ECO:0000313" key="5">
    <source>
        <dbReference type="Proteomes" id="UP000610203"/>
    </source>
</evidence>
<dbReference type="PIRSF" id="PIRSF037118">
    <property type="entry name" value="Tellurite_resistance_TerA"/>
    <property type="match status" value="1"/>
</dbReference>
<dbReference type="PANTHER" id="PTHR32097">
    <property type="entry name" value="CAMP-BINDING PROTEIN 1-RELATED"/>
    <property type="match status" value="1"/>
</dbReference>
<dbReference type="CDD" id="cd06974">
    <property type="entry name" value="TerD_like"/>
    <property type="match status" value="1"/>
</dbReference>
<dbReference type="InterPro" id="IPR017115">
    <property type="entry name" value="Tellurite_resistance_TerA"/>
</dbReference>